<dbReference type="InterPro" id="IPR050596">
    <property type="entry name" value="AspAT/PAT-like"/>
</dbReference>
<evidence type="ECO:0000256" key="4">
    <source>
        <dbReference type="ARBA" id="ARBA00022679"/>
    </source>
</evidence>
<dbReference type="InterPro" id="IPR004838">
    <property type="entry name" value="NHTrfase_class1_PyrdxlP-BS"/>
</dbReference>
<protein>
    <recommendedName>
        <fullName evidence="6">Aminotransferase</fullName>
        <ecNumber evidence="6">2.6.1.-</ecNumber>
    </recommendedName>
</protein>
<keyword evidence="5" id="KW-0663">Pyridoxal phosphate</keyword>
<comment type="similarity">
    <text evidence="2 6">Belongs to the class-I pyridoxal-phosphate-dependent aminotransferase family.</text>
</comment>
<sequence>MTGASSTGPFRLSEKSLSLKPSATVAVTSRALELQRQGHDVISMSVGEPDFDTPPHVKEAAIRAIQSGKTKYTAVGGIPELREAISEKFRRENGLTYAPDSVTVTSGGKQALFNAFFALLNPGDEVLIPAPYWVSYPEMVALTGAVPVAVPTTPESGFMLDVDVLASKVTPRTRMIVLNSPGNPTGAVFTPEILQAVAELAQRHDLMIVTDEMYEHLVYDAAQVSIGTFAPDHTLTVNGASKAYAMTGWRIGYAGGPRGVIAAMNALQSQSTSNASSISQHAALAALVQHQETSQFIDMARRAYRQRRDTIVRGLNDMGLKTPPPQGAFYVMADTTPIHQDELEAARIILDEAQVAVVPGTDFAAPGQVRLSYATSMENIQEVLRRLGTVINR</sequence>
<dbReference type="PANTHER" id="PTHR46383:SF1">
    <property type="entry name" value="ASPARTATE AMINOTRANSFERASE"/>
    <property type="match status" value="1"/>
</dbReference>
<keyword evidence="3 6" id="KW-0032">Aminotransferase</keyword>
<dbReference type="EMBL" id="JBHRZF010000013">
    <property type="protein sequence ID" value="MFC3859499.1"/>
    <property type="molecule type" value="Genomic_DNA"/>
</dbReference>
<keyword evidence="9" id="KW-1185">Reference proteome</keyword>
<dbReference type="InterPro" id="IPR015422">
    <property type="entry name" value="PyrdxlP-dep_Trfase_small"/>
</dbReference>
<reference evidence="9" key="1">
    <citation type="journal article" date="2019" name="Int. J. Syst. Evol. Microbiol.">
        <title>The Global Catalogue of Microorganisms (GCM) 10K type strain sequencing project: providing services to taxonomists for standard genome sequencing and annotation.</title>
        <authorList>
            <consortium name="The Broad Institute Genomics Platform"/>
            <consortium name="The Broad Institute Genome Sequencing Center for Infectious Disease"/>
            <person name="Wu L."/>
            <person name="Ma J."/>
        </authorList>
    </citation>
    <scope>NUCLEOTIDE SEQUENCE [LARGE SCALE GENOMIC DNA]</scope>
    <source>
        <strain evidence="9">CCTCC AB 2013263</strain>
    </source>
</reference>
<dbReference type="SUPFAM" id="SSF53383">
    <property type="entry name" value="PLP-dependent transferases"/>
    <property type="match status" value="1"/>
</dbReference>
<evidence type="ECO:0000256" key="6">
    <source>
        <dbReference type="RuleBase" id="RU000481"/>
    </source>
</evidence>
<evidence type="ECO:0000313" key="9">
    <source>
        <dbReference type="Proteomes" id="UP001595748"/>
    </source>
</evidence>
<dbReference type="PROSITE" id="PS00105">
    <property type="entry name" value="AA_TRANSFER_CLASS_1"/>
    <property type="match status" value="1"/>
</dbReference>
<gene>
    <name evidence="8" type="ORF">ACFOPQ_01755</name>
</gene>
<dbReference type="InterPro" id="IPR015424">
    <property type="entry name" value="PyrdxlP-dep_Trfase"/>
</dbReference>
<evidence type="ECO:0000256" key="1">
    <source>
        <dbReference type="ARBA" id="ARBA00001933"/>
    </source>
</evidence>
<dbReference type="Pfam" id="PF00155">
    <property type="entry name" value="Aminotran_1_2"/>
    <property type="match status" value="1"/>
</dbReference>
<evidence type="ECO:0000256" key="2">
    <source>
        <dbReference type="ARBA" id="ARBA00007441"/>
    </source>
</evidence>
<comment type="caution">
    <text evidence="8">The sequence shown here is derived from an EMBL/GenBank/DDBJ whole genome shotgun (WGS) entry which is preliminary data.</text>
</comment>
<evidence type="ECO:0000256" key="3">
    <source>
        <dbReference type="ARBA" id="ARBA00022576"/>
    </source>
</evidence>
<proteinExistence type="inferred from homology"/>
<dbReference type="PANTHER" id="PTHR46383">
    <property type="entry name" value="ASPARTATE AMINOTRANSFERASE"/>
    <property type="match status" value="1"/>
</dbReference>
<evidence type="ECO:0000259" key="7">
    <source>
        <dbReference type="Pfam" id="PF00155"/>
    </source>
</evidence>
<evidence type="ECO:0000256" key="5">
    <source>
        <dbReference type="ARBA" id="ARBA00022898"/>
    </source>
</evidence>
<dbReference type="InterPro" id="IPR015421">
    <property type="entry name" value="PyrdxlP-dep_Trfase_major"/>
</dbReference>
<name>A0ABV8A2I2_9DEIO</name>
<evidence type="ECO:0000313" key="8">
    <source>
        <dbReference type="EMBL" id="MFC3859499.1"/>
    </source>
</evidence>
<dbReference type="EC" id="2.6.1.-" evidence="6"/>
<accession>A0ABV8A2I2</accession>
<dbReference type="RefSeq" id="WP_380075662.1">
    <property type="nucleotide sequence ID" value="NZ_JBHRZF010000013.1"/>
</dbReference>
<keyword evidence="4 6" id="KW-0808">Transferase</keyword>
<dbReference type="Gene3D" id="3.40.640.10">
    <property type="entry name" value="Type I PLP-dependent aspartate aminotransferase-like (Major domain)"/>
    <property type="match status" value="1"/>
</dbReference>
<comment type="cofactor">
    <cofactor evidence="1 6">
        <name>pyridoxal 5'-phosphate</name>
        <dbReference type="ChEBI" id="CHEBI:597326"/>
    </cofactor>
</comment>
<feature type="domain" description="Aminotransferase class I/classII large" evidence="7">
    <location>
        <begin position="40"/>
        <end position="387"/>
    </location>
</feature>
<dbReference type="Proteomes" id="UP001595748">
    <property type="component" value="Unassembled WGS sequence"/>
</dbReference>
<dbReference type="GO" id="GO:0008483">
    <property type="term" value="F:transaminase activity"/>
    <property type="evidence" value="ECO:0007669"/>
    <property type="project" value="UniProtKB-KW"/>
</dbReference>
<organism evidence="8 9">
    <name type="scientific">Deinococcus antarcticus</name>
    <dbReference type="NCBI Taxonomy" id="1298767"/>
    <lineage>
        <taxon>Bacteria</taxon>
        <taxon>Thermotogati</taxon>
        <taxon>Deinococcota</taxon>
        <taxon>Deinococci</taxon>
        <taxon>Deinococcales</taxon>
        <taxon>Deinococcaceae</taxon>
        <taxon>Deinococcus</taxon>
    </lineage>
</organism>
<dbReference type="CDD" id="cd00609">
    <property type="entry name" value="AAT_like"/>
    <property type="match status" value="1"/>
</dbReference>
<dbReference type="Gene3D" id="3.90.1150.10">
    <property type="entry name" value="Aspartate Aminotransferase, domain 1"/>
    <property type="match status" value="1"/>
</dbReference>
<dbReference type="InterPro" id="IPR004839">
    <property type="entry name" value="Aminotransferase_I/II_large"/>
</dbReference>